<feature type="transmembrane region" description="Helical" evidence="1">
    <location>
        <begin position="48"/>
        <end position="66"/>
    </location>
</feature>
<dbReference type="AlphaFoldDB" id="M0ATH6"/>
<keyword evidence="1" id="KW-0472">Membrane</keyword>
<evidence type="ECO:0000256" key="1">
    <source>
        <dbReference type="SAM" id="Phobius"/>
    </source>
</evidence>
<reference evidence="2 3" key="1">
    <citation type="journal article" date="2014" name="PLoS Genet.">
        <title>Phylogenetically driven sequencing of extremely halophilic archaea reveals strategies for static and dynamic osmo-response.</title>
        <authorList>
            <person name="Becker E.A."/>
            <person name="Seitzer P.M."/>
            <person name="Tritt A."/>
            <person name="Larsen D."/>
            <person name="Krusor M."/>
            <person name="Yao A.I."/>
            <person name="Wu D."/>
            <person name="Madern D."/>
            <person name="Eisen J.A."/>
            <person name="Darling A.E."/>
            <person name="Facciotti M.T."/>
        </authorList>
    </citation>
    <scope>NUCLEOTIDE SEQUENCE [LARGE SCALE GENOMIC DNA]</scope>
    <source>
        <strain evidence="2 3">DSM 13077</strain>
    </source>
</reference>
<evidence type="ECO:0000313" key="2">
    <source>
        <dbReference type="EMBL" id="ELZ01253.1"/>
    </source>
</evidence>
<proteinExistence type="predicted"/>
<dbReference type="Proteomes" id="UP000011591">
    <property type="component" value="Unassembled WGS sequence"/>
</dbReference>
<name>M0ATH6_9EURY</name>
<accession>M0ATH6</accession>
<keyword evidence="1" id="KW-0812">Transmembrane</keyword>
<comment type="caution">
    <text evidence="2">The sequence shown here is derived from an EMBL/GenBank/DDBJ whole genome shotgun (WGS) entry which is preliminary data.</text>
</comment>
<keyword evidence="3" id="KW-1185">Reference proteome</keyword>
<sequence>MWFGETLLGIGSIVIGLIMIGGGYRLYRAIERPDVVGDERQKEAQYRAGFNAFWSMVLIPSLYVAFAMFLPEVITDQITQWGGFELVWPVSLTCGFVVYLGSLAYYRFYGL</sequence>
<feature type="transmembrane region" description="Helical" evidence="1">
    <location>
        <begin position="6"/>
        <end position="27"/>
    </location>
</feature>
<dbReference type="EMBL" id="AOIP01000047">
    <property type="protein sequence ID" value="ELZ01253.1"/>
    <property type="molecule type" value="Genomic_DNA"/>
</dbReference>
<dbReference type="RefSeq" id="WP_006667036.1">
    <property type="nucleotide sequence ID" value="NZ_AOIP01000047.1"/>
</dbReference>
<protein>
    <recommendedName>
        <fullName evidence="4">DUF2178 domain-containing protein</fullName>
    </recommendedName>
</protein>
<keyword evidence="1" id="KW-1133">Transmembrane helix</keyword>
<feature type="transmembrane region" description="Helical" evidence="1">
    <location>
        <begin position="86"/>
        <end position="106"/>
    </location>
</feature>
<evidence type="ECO:0008006" key="4">
    <source>
        <dbReference type="Google" id="ProtNLM"/>
    </source>
</evidence>
<evidence type="ECO:0000313" key="3">
    <source>
        <dbReference type="Proteomes" id="UP000011591"/>
    </source>
</evidence>
<organism evidence="2 3">
    <name type="scientific">Natrialba aegyptia DSM 13077</name>
    <dbReference type="NCBI Taxonomy" id="1227491"/>
    <lineage>
        <taxon>Archaea</taxon>
        <taxon>Methanobacteriati</taxon>
        <taxon>Methanobacteriota</taxon>
        <taxon>Stenosarchaea group</taxon>
        <taxon>Halobacteria</taxon>
        <taxon>Halobacteriales</taxon>
        <taxon>Natrialbaceae</taxon>
        <taxon>Natrialba</taxon>
    </lineage>
</organism>
<gene>
    <name evidence="2" type="ORF">C480_18212</name>
</gene>